<dbReference type="PANTHER" id="PTHR22950:SF349">
    <property type="entry name" value="AMINO ACID TRANSPORTER TRANSMEMBRANE DOMAIN-CONTAINING PROTEIN"/>
    <property type="match status" value="1"/>
</dbReference>
<dbReference type="STRING" id="56857.A0A200QJY8"/>
<sequence length="430" mass="46471">MAKQEATVVPLLEPNNSLTGTGTASSLQTIGNIIVSVVGTGVLGLPFAFRIAGWLAGSLGVIVAGLSTFYCMNLLVQCRNRLEKDESSSEEQVRTYGDLGYKAFGRAGRFLTETLILISQCGGSVAYLIFIGQNLSSIFKTHNISPSLFIILLIPMEIALSWIQSLSSLAPFSVFADICNVLAMAIVVKEDLQLFDGFSKREAVTSDGIGGGLVFAGGVAVFCFEGFGMTLALERSMREKKRFRWVLGQAFVGITLVYVCFGLFGYLAYGDETRDIVTLNLPNDWSATAVKIGLCLGLAFTLPIVVHPIHEIVEVKLKESKWFQKLCYSEQEGVGGHVERERYGLYLCRGIEVVGLGVLALCVPGFGVFVSLVGSTVCALLSFVLPALFHLIFMGSSLAFWQRALDITILVCGLVFAVYGTYTAVVSGFK</sequence>
<proteinExistence type="predicted"/>
<feature type="transmembrane region" description="Helical" evidence="6">
    <location>
        <begin position="144"/>
        <end position="162"/>
    </location>
</feature>
<feature type="transmembrane region" description="Helical" evidence="6">
    <location>
        <begin position="208"/>
        <end position="233"/>
    </location>
</feature>
<comment type="subcellular location">
    <subcellularLocation>
        <location evidence="1">Membrane</location>
        <topology evidence="1">Multi-pass membrane protein</topology>
    </subcellularLocation>
</comment>
<feature type="transmembrane region" description="Helical" evidence="6">
    <location>
        <begin position="110"/>
        <end position="132"/>
    </location>
</feature>
<accession>A0A200QJY8</accession>
<keyword evidence="2 6" id="KW-0812">Transmembrane</keyword>
<feature type="transmembrane region" description="Helical" evidence="6">
    <location>
        <begin position="379"/>
        <end position="400"/>
    </location>
</feature>
<evidence type="ECO:0000256" key="3">
    <source>
        <dbReference type="ARBA" id="ARBA00022970"/>
    </source>
</evidence>
<organism evidence="8 9">
    <name type="scientific">Macleaya cordata</name>
    <name type="common">Five-seeded plume-poppy</name>
    <name type="synonym">Bocconia cordata</name>
    <dbReference type="NCBI Taxonomy" id="56857"/>
    <lineage>
        <taxon>Eukaryota</taxon>
        <taxon>Viridiplantae</taxon>
        <taxon>Streptophyta</taxon>
        <taxon>Embryophyta</taxon>
        <taxon>Tracheophyta</taxon>
        <taxon>Spermatophyta</taxon>
        <taxon>Magnoliopsida</taxon>
        <taxon>Ranunculales</taxon>
        <taxon>Papaveraceae</taxon>
        <taxon>Papaveroideae</taxon>
        <taxon>Macleaya</taxon>
    </lineage>
</organism>
<reference evidence="8 9" key="1">
    <citation type="journal article" date="2017" name="Mol. Plant">
        <title>The Genome of Medicinal Plant Macleaya cordata Provides New Insights into Benzylisoquinoline Alkaloids Metabolism.</title>
        <authorList>
            <person name="Liu X."/>
            <person name="Liu Y."/>
            <person name="Huang P."/>
            <person name="Ma Y."/>
            <person name="Qing Z."/>
            <person name="Tang Q."/>
            <person name="Cao H."/>
            <person name="Cheng P."/>
            <person name="Zheng Y."/>
            <person name="Yuan Z."/>
            <person name="Zhou Y."/>
            <person name="Liu J."/>
            <person name="Tang Z."/>
            <person name="Zhuo Y."/>
            <person name="Zhang Y."/>
            <person name="Yu L."/>
            <person name="Huang J."/>
            <person name="Yang P."/>
            <person name="Peng Q."/>
            <person name="Zhang J."/>
            <person name="Jiang W."/>
            <person name="Zhang Z."/>
            <person name="Lin K."/>
            <person name="Ro D.K."/>
            <person name="Chen X."/>
            <person name="Xiong X."/>
            <person name="Shang Y."/>
            <person name="Huang S."/>
            <person name="Zeng J."/>
        </authorList>
    </citation>
    <scope>NUCLEOTIDE SEQUENCE [LARGE SCALE GENOMIC DNA]</scope>
    <source>
        <strain evidence="9">cv. BLH2017</strain>
        <tissue evidence="8">Root</tissue>
    </source>
</reference>
<dbReference type="EMBL" id="MVGT01001847">
    <property type="protein sequence ID" value="OVA10749.1"/>
    <property type="molecule type" value="Genomic_DNA"/>
</dbReference>
<dbReference type="OrthoDB" id="1684102at2759"/>
<dbReference type="SUPFAM" id="SSF103473">
    <property type="entry name" value="MFS general substrate transporter"/>
    <property type="match status" value="1"/>
</dbReference>
<keyword evidence="4 6" id="KW-1133">Transmembrane helix</keyword>
<dbReference type="InterPro" id="IPR036259">
    <property type="entry name" value="MFS_trans_sf"/>
</dbReference>
<feature type="transmembrane region" description="Helical" evidence="6">
    <location>
        <begin position="289"/>
        <end position="309"/>
    </location>
</feature>
<keyword evidence="5 6" id="KW-0472">Membrane</keyword>
<dbReference type="AlphaFoldDB" id="A0A200QJY8"/>
<protein>
    <submittedName>
        <fullName evidence="8">Amino acid transporter</fullName>
    </submittedName>
</protein>
<comment type="caution">
    <text evidence="8">The sequence shown here is derived from an EMBL/GenBank/DDBJ whole genome shotgun (WGS) entry which is preliminary data.</text>
</comment>
<dbReference type="Pfam" id="PF01490">
    <property type="entry name" value="Aa_trans"/>
    <property type="match status" value="1"/>
</dbReference>
<gene>
    <name evidence="8" type="ORF">BVC80_645g74</name>
</gene>
<evidence type="ECO:0000256" key="4">
    <source>
        <dbReference type="ARBA" id="ARBA00022989"/>
    </source>
</evidence>
<dbReference type="InterPro" id="IPR013057">
    <property type="entry name" value="AA_transpt_TM"/>
</dbReference>
<feature type="transmembrane region" description="Helical" evidence="6">
    <location>
        <begin position="55"/>
        <end position="76"/>
    </location>
</feature>
<feature type="transmembrane region" description="Helical" evidence="6">
    <location>
        <begin position="30"/>
        <end position="49"/>
    </location>
</feature>
<dbReference type="Proteomes" id="UP000195402">
    <property type="component" value="Unassembled WGS sequence"/>
</dbReference>
<dbReference type="GO" id="GO:0005774">
    <property type="term" value="C:vacuolar membrane"/>
    <property type="evidence" value="ECO:0007669"/>
    <property type="project" value="TreeGrafter"/>
</dbReference>
<feature type="transmembrane region" description="Helical" evidence="6">
    <location>
        <begin position="350"/>
        <end position="373"/>
    </location>
</feature>
<keyword evidence="3" id="KW-0029">Amino-acid transport</keyword>
<feature type="domain" description="Amino acid transporter transmembrane" evidence="7">
    <location>
        <begin position="23"/>
        <end position="424"/>
    </location>
</feature>
<feature type="transmembrane region" description="Helical" evidence="6">
    <location>
        <begin position="245"/>
        <end position="269"/>
    </location>
</feature>
<dbReference type="OMA" id="WIRNISK"/>
<evidence type="ECO:0000256" key="1">
    <source>
        <dbReference type="ARBA" id="ARBA00004141"/>
    </source>
</evidence>
<dbReference type="InParanoid" id="A0A200QJY8"/>
<dbReference type="GO" id="GO:0015179">
    <property type="term" value="F:L-amino acid transmembrane transporter activity"/>
    <property type="evidence" value="ECO:0007669"/>
    <property type="project" value="TreeGrafter"/>
</dbReference>
<name>A0A200QJY8_MACCD</name>
<dbReference type="FunCoup" id="A0A200QJY8">
    <property type="interactions" value="600"/>
</dbReference>
<evidence type="ECO:0000313" key="8">
    <source>
        <dbReference type="EMBL" id="OVA10749.1"/>
    </source>
</evidence>
<keyword evidence="9" id="KW-1185">Reference proteome</keyword>
<evidence type="ECO:0000259" key="7">
    <source>
        <dbReference type="Pfam" id="PF01490"/>
    </source>
</evidence>
<keyword evidence="3" id="KW-0813">Transport</keyword>
<evidence type="ECO:0000256" key="5">
    <source>
        <dbReference type="ARBA" id="ARBA00023136"/>
    </source>
</evidence>
<feature type="transmembrane region" description="Helical" evidence="6">
    <location>
        <begin position="407"/>
        <end position="429"/>
    </location>
</feature>
<dbReference type="PANTHER" id="PTHR22950">
    <property type="entry name" value="AMINO ACID TRANSPORTER"/>
    <property type="match status" value="1"/>
</dbReference>
<evidence type="ECO:0000256" key="2">
    <source>
        <dbReference type="ARBA" id="ARBA00022692"/>
    </source>
</evidence>
<evidence type="ECO:0000313" key="9">
    <source>
        <dbReference type="Proteomes" id="UP000195402"/>
    </source>
</evidence>
<evidence type="ECO:0000256" key="6">
    <source>
        <dbReference type="SAM" id="Phobius"/>
    </source>
</evidence>